<feature type="region of interest" description="Disordered" evidence="2">
    <location>
        <begin position="280"/>
        <end position="394"/>
    </location>
</feature>
<sequence>MDTSILHRAAVAAAWVAVLQLTLVGHTDARSCKPCWLTMTGPCPIVQGCEVVLRPCGCCPECALPQFARCGAYTARCASGLWCYDLKLRKGYPIVPPDGFDFKNAFCVKLPATTTSTNSPVPVDQPDNPKLQNDQGDTNEIANDSVVIQIGNHTHNGTLDEITGMPNGTIMTSLPLKTTLVTKTSATKVTPQSKVNKQASPTVATKSFKVPSSNKKTTTIKPPTSVTTPWKATTSKVKETTAMKRKSGSRGWSVLVRLLSAPKRITSSTTVPVKAITPTFRGNHLSSSTSNSSSTRHTVPSRSSLTSTVSSTGVDETKTTNTPQFTAKGSPMQARFTSTKKPTKISEKVSATANGTSALVRSTTAPPSDTSRQQGSKDQMTSEKQSATRDNPLLSLNTMDTKYVLLPMSMFKEQDKKSMFEVMFGKTLDEFLGIDIMVPQERSDLAETG</sequence>
<organism evidence="5 6">
    <name type="scientific">Lingula anatina</name>
    <name type="common">Brachiopod</name>
    <name type="synonym">Lingula unguis</name>
    <dbReference type="NCBI Taxonomy" id="7574"/>
    <lineage>
        <taxon>Eukaryota</taxon>
        <taxon>Metazoa</taxon>
        <taxon>Spiralia</taxon>
        <taxon>Lophotrochozoa</taxon>
        <taxon>Brachiopoda</taxon>
        <taxon>Linguliformea</taxon>
        <taxon>Lingulata</taxon>
        <taxon>Lingulida</taxon>
        <taxon>Linguloidea</taxon>
        <taxon>Lingulidae</taxon>
        <taxon>Lingula</taxon>
    </lineage>
</organism>
<dbReference type="AlphaFoldDB" id="A0A1S3KBS7"/>
<accession>A0A1S3KBS7</accession>
<evidence type="ECO:0000256" key="1">
    <source>
        <dbReference type="ARBA" id="ARBA00023157"/>
    </source>
</evidence>
<name>A0A1S3KBS7_LINAN</name>
<dbReference type="RefSeq" id="XP_013419894.1">
    <property type="nucleotide sequence ID" value="XM_013564440.1"/>
</dbReference>
<feature type="compositionally biased region" description="Polar residues" evidence="2">
    <location>
        <begin position="191"/>
        <end position="205"/>
    </location>
</feature>
<keyword evidence="3" id="KW-0732">Signal</keyword>
<dbReference type="Proteomes" id="UP000085678">
    <property type="component" value="Unplaced"/>
</dbReference>
<dbReference type="GeneID" id="106180453"/>
<dbReference type="KEGG" id="lak:106180453"/>
<keyword evidence="1" id="KW-1015">Disulfide bond</keyword>
<feature type="chain" id="PRO_5010193474" evidence="3">
    <location>
        <begin position="30"/>
        <end position="449"/>
    </location>
</feature>
<dbReference type="InterPro" id="IPR000867">
    <property type="entry name" value="IGFBP-like"/>
</dbReference>
<dbReference type="InterPro" id="IPR017891">
    <property type="entry name" value="Insulin_GF-bd_Cys-rich_CS"/>
</dbReference>
<evidence type="ECO:0000259" key="4">
    <source>
        <dbReference type="PROSITE" id="PS51323"/>
    </source>
</evidence>
<dbReference type="PROSITE" id="PS51323">
    <property type="entry name" value="IGFBP_N_2"/>
    <property type="match status" value="1"/>
</dbReference>
<feature type="compositionally biased region" description="Low complexity" evidence="2">
    <location>
        <begin position="211"/>
        <end position="229"/>
    </location>
</feature>
<keyword evidence="5" id="KW-1185">Reference proteome</keyword>
<reference evidence="6" key="1">
    <citation type="submission" date="2025-08" db="UniProtKB">
        <authorList>
            <consortium name="RefSeq"/>
        </authorList>
    </citation>
    <scope>IDENTIFICATION</scope>
    <source>
        <tissue evidence="6">Gonads</tissue>
    </source>
</reference>
<dbReference type="InterPro" id="IPR009030">
    <property type="entry name" value="Growth_fac_rcpt_cys_sf"/>
</dbReference>
<evidence type="ECO:0000313" key="6">
    <source>
        <dbReference type="RefSeq" id="XP_013419894.1"/>
    </source>
</evidence>
<dbReference type="InParanoid" id="A0A1S3KBS7"/>
<feature type="compositionally biased region" description="Polar residues" evidence="2">
    <location>
        <begin position="349"/>
        <end position="394"/>
    </location>
</feature>
<evidence type="ECO:0000256" key="3">
    <source>
        <dbReference type="SAM" id="SignalP"/>
    </source>
</evidence>
<dbReference type="GO" id="GO:0005576">
    <property type="term" value="C:extracellular region"/>
    <property type="evidence" value="ECO:0007669"/>
    <property type="project" value="InterPro"/>
</dbReference>
<dbReference type="Gene3D" id="4.10.40.20">
    <property type="match status" value="1"/>
</dbReference>
<feature type="compositionally biased region" description="Low complexity" evidence="2">
    <location>
        <begin position="286"/>
        <end position="314"/>
    </location>
</feature>
<evidence type="ECO:0000256" key="2">
    <source>
        <dbReference type="SAM" id="MobiDB-lite"/>
    </source>
</evidence>
<evidence type="ECO:0000313" key="5">
    <source>
        <dbReference type="Proteomes" id="UP000085678"/>
    </source>
</evidence>
<feature type="signal peptide" evidence="3">
    <location>
        <begin position="1"/>
        <end position="29"/>
    </location>
</feature>
<protein>
    <submittedName>
        <fullName evidence="6">Mucin-5AC</fullName>
    </submittedName>
</protein>
<feature type="domain" description="IGFBP N-terminal" evidence="4">
    <location>
        <begin position="28"/>
        <end position="110"/>
    </location>
</feature>
<feature type="region of interest" description="Disordered" evidence="2">
    <location>
        <begin position="191"/>
        <end position="233"/>
    </location>
</feature>
<dbReference type="PROSITE" id="PS00222">
    <property type="entry name" value="IGFBP_N_1"/>
    <property type="match status" value="1"/>
</dbReference>
<gene>
    <name evidence="6" type="primary">LOC106180453</name>
</gene>
<proteinExistence type="predicted"/>
<dbReference type="SUPFAM" id="SSF57184">
    <property type="entry name" value="Growth factor receptor domain"/>
    <property type="match status" value="1"/>
</dbReference>